<feature type="region of interest" description="Disordered" evidence="1">
    <location>
        <begin position="91"/>
        <end position="115"/>
    </location>
</feature>
<organism evidence="2 3">
    <name type="scientific">Senna tora</name>
    <dbReference type="NCBI Taxonomy" id="362788"/>
    <lineage>
        <taxon>Eukaryota</taxon>
        <taxon>Viridiplantae</taxon>
        <taxon>Streptophyta</taxon>
        <taxon>Embryophyta</taxon>
        <taxon>Tracheophyta</taxon>
        <taxon>Spermatophyta</taxon>
        <taxon>Magnoliopsida</taxon>
        <taxon>eudicotyledons</taxon>
        <taxon>Gunneridae</taxon>
        <taxon>Pentapetalae</taxon>
        <taxon>rosids</taxon>
        <taxon>fabids</taxon>
        <taxon>Fabales</taxon>
        <taxon>Fabaceae</taxon>
        <taxon>Caesalpinioideae</taxon>
        <taxon>Cassia clade</taxon>
        <taxon>Senna</taxon>
    </lineage>
</organism>
<sequence>MRMTLSSAHSTEHVPMGLPKPRMKVPAASHTTPAACCLSDRPQNRRISVAFDTSLLWRDLPNHARDFVMGLRIRISLHSLHDKELRSKELTSTAMAQSPWGFDDNQEGEIERKDR</sequence>
<dbReference type="Proteomes" id="UP000634136">
    <property type="component" value="Unassembled WGS sequence"/>
</dbReference>
<dbReference type="AlphaFoldDB" id="A0A834XAW2"/>
<gene>
    <name evidence="2" type="ORF">G2W53_003340</name>
</gene>
<dbReference type="EMBL" id="JAAIUW010000002">
    <property type="protein sequence ID" value="KAF7841042.1"/>
    <property type="molecule type" value="Genomic_DNA"/>
</dbReference>
<evidence type="ECO:0000313" key="2">
    <source>
        <dbReference type="EMBL" id="KAF7841042.1"/>
    </source>
</evidence>
<comment type="caution">
    <text evidence="2">The sequence shown here is derived from an EMBL/GenBank/DDBJ whole genome shotgun (WGS) entry which is preliminary data.</text>
</comment>
<feature type="region of interest" description="Disordered" evidence="1">
    <location>
        <begin position="1"/>
        <end position="28"/>
    </location>
</feature>
<proteinExistence type="predicted"/>
<accession>A0A834XAW2</accession>
<protein>
    <submittedName>
        <fullName evidence="2">Uncharacterized protein</fullName>
    </submittedName>
</protein>
<reference evidence="2" key="1">
    <citation type="submission" date="2020-09" db="EMBL/GenBank/DDBJ databases">
        <title>Genome-Enabled Discovery of Anthraquinone Biosynthesis in Senna tora.</title>
        <authorList>
            <person name="Kang S.-H."/>
            <person name="Pandey R.P."/>
            <person name="Lee C.-M."/>
            <person name="Sim J.-S."/>
            <person name="Jeong J.-T."/>
            <person name="Choi B.-S."/>
            <person name="Jung M."/>
            <person name="Ginzburg D."/>
            <person name="Zhao K."/>
            <person name="Won S.Y."/>
            <person name="Oh T.-J."/>
            <person name="Yu Y."/>
            <person name="Kim N.-H."/>
            <person name="Lee O.R."/>
            <person name="Lee T.-H."/>
            <person name="Bashyal P."/>
            <person name="Kim T.-S."/>
            <person name="Lee W.-H."/>
            <person name="Kawkins C."/>
            <person name="Kim C.-K."/>
            <person name="Kim J.S."/>
            <person name="Ahn B.O."/>
            <person name="Rhee S.Y."/>
            <person name="Sohng J.K."/>
        </authorList>
    </citation>
    <scope>NUCLEOTIDE SEQUENCE</scope>
    <source>
        <tissue evidence="2">Leaf</tissue>
    </source>
</reference>
<evidence type="ECO:0000256" key="1">
    <source>
        <dbReference type="SAM" id="MobiDB-lite"/>
    </source>
</evidence>
<name>A0A834XAW2_9FABA</name>
<keyword evidence="3" id="KW-1185">Reference proteome</keyword>
<evidence type="ECO:0000313" key="3">
    <source>
        <dbReference type="Proteomes" id="UP000634136"/>
    </source>
</evidence>